<dbReference type="GO" id="GO:0034194">
    <property type="term" value="P:D-galactonate catabolic process"/>
    <property type="evidence" value="ECO:0007669"/>
    <property type="project" value="InterPro"/>
</dbReference>
<gene>
    <name evidence="5" type="ORF">JP36_07785</name>
</gene>
<dbReference type="SUPFAM" id="SSF51604">
    <property type="entry name" value="Enolase C-terminal domain-like"/>
    <property type="match status" value="1"/>
</dbReference>
<dbReference type="CDD" id="cd03325">
    <property type="entry name" value="D-galactonate_dehydratase"/>
    <property type="match status" value="1"/>
</dbReference>
<dbReference type="Pfam" id="PF02746">
    <property type="entry name" value="MR_MLE_N"/>
    <property type="match status" value="1"/>
</dbReference>
<dbReference type="FunFam" id="3.30.390.10:FF:000003">
    <property type="entry name" value="D-galactonate dehydratase"/>
    <property type="match status" value="1"/>
</dbReference>
<dbReference type="SFLD" id="SFLDF00003">
    <property type="entry name" value="D-galactonate_dehydratase"/>
    <property type="match status" value="1"/>
</dbReference>
<dbReference type="InterPro" id="IPR018110">
    <property type="entry name" value="Mandel_Rmase/mucon_lact_enz_CS"/>
</dbReference>
<dbReference type="PROSITE" id="PS00909">
    <property type="entry name" value="MR_MLE_2"/>
    <property type="match status" value="1"/>
</dbReference>
<reference evidence="5 6" key="1">
    <citation type="submission" date="2014-08" db="EMBL/GenBank/DDBJ databases">
        <title>Chaperone-usher fimbriae in a diverse selection of Gallibacterium genomes.</title>
        <authorList>
            <person name="Kudirkiene E."/>
            <person name="Bager R.J."/>
            <person name="Johnson T.J."/>
            <person name="Bojesen A.M."/>
        </authorList>
    </citation>
    <scope>NUCLEOTIDE SEQUENCE [LARGE SCALE GENOMIC DNA]</scope>
    <source>
        <strain evidence="5 6">CCM5974</strain>
    </source>
</reference>
<evidence type="ECO:0000313" key="5">
    <source>
        <dbReference type="EMBL" id="KGQ36991.1"/>
    </source>
</evidence>
<dbReference type="Gene3D" id="3.30.390.10">
    <property type="entry name" value="Enolase-like, N-terminal domain"/>
    <property type="match status" value="1"/>
</dbReference>
<dbReference type="SFLD" id="SFLDG00179">
    <property type="entry name" value="mandelate_racemase"/>
    <property type="match status" value="1"/>
</dbReference>
<dbReference type="SFLD" id="SFLDS00001">
    <property type="entry name" value="Enolase"/>
    <property type="match status" value="1"/>
</dbReference>
<dbReference type="PANTHER" id="PTHR48080:SF2">
    <property type="entry name" value="D-GALACTONATE DEHYDRATASE"/>
    <property type="match status" value="1"/>
</dbReference>
<dbReference type="GO" id="GO:0008869">
    <property type="term" value="F:galactonate dehydratase activity"/>
    <property type="evidence" value="ECO:0007669"/>
    <property type="project" value="InterPro"/>
</dbReference>
<evidence type="ECO:0000256" key="3">
    <source>
        <dbReference type="ARBA" id="ARBA00023239"/>
    </source>
</evidence>
<dbReference type="SMART" id="SM00922">
    <property type="entry name" value="MR_MLE"/>
    <property type="match status" value="1"/>
</dbReference>
<protein>
    <submittedName>
        <fullName evidence="5">Galactonate dehydratase</fullName>
    </submittedName>
</protein>
<dbReference type="RefSeq" id="WP_039173622.1">
    <property type="nucleotide sequence ID" value="NZ_JPXX01000021.1"/>
</dbReference>
<accession>A0A0A2XX35</accession>
<dbReference type="InterPro" id="IPR023592">
    <property type="entry name" value="Galactonate_deHydtase"/>
</dbReference>
<dbReference type="Gene3D" id="3.20.20.120">
    <property type="entry name" value="Enolase-like C-terminal domain"/>
    <property type="match status" value="1"/>
</dbReference>
<organism evidence="5 6">
    <name type="scientific">Gallibacterium genomosp. 1</name>
    <dbReference type="NCBI Taxonomy" id="155515"/>
    <lineage>
        <taxon>Bacteria</taxon>
        <taxon>Pseudomonadati</taxon>
        <taxon>Pseudomonadota</taxon>
        <taxon>Gammaproteobacteria</taxon>
        <taxon>Pasteurellales</taxon>
        <taxon>Pasteurellaceae</taxon>
        <taxon>Gallibacterium</taxon>
    </lineage>
</organism>
<dbReference type="PROSITE" id="PS00908">
    <property type="entry name" value="MR_MLE_1"/>
    <property type="match status" value="1"/>
</dbReference>
<keyword evidence="1" id="KW-0479">Metal-binding</keyword>
<dbReference type="InterPro" id="IPR013341">
    <property type="entry name" value="Mandelate_racemase_N_dom"/>
</dbReference>
<dbReference type="STRING" id="155515.JP36_07785"/>
<proteinExistence type="predicted"/>
<name>A0A0A2XX35_9PAST</name>
<dbReference type="InterPro" id="IPR029065">
    <property type="entry name" value="Enolase_C-like"/>
</dbReference>
<dbReference type="InterPro" id="IPR013342">
    <property type="entry name" value="Mandelate_racemase_C"/>
</dbReference>
<dbReference type="PANTHER" id="PTHR48080">
    <property type="entry name" value="D-GALACTONATE DEHYDRATASE-RELATED"/>
    <property type="match status" value="1"/>
</dbReference>
<dbReference type="GO" id="GO:0046872">
    <property type="term" value="F:metal ion binding"/>
    <property type="evidence" value="ECO:0007669"/>
    <property type="project" value="UniProtKB-KW"/>
</dbReference>
<comment type="caution">
    <text evidence="5">The sequence shown here is derived from an EMBL/GenBank/DDBJ whole genome shotgun (WGS) entry which is preliminary data.</text>
</comment>
<sequence>MKIIGYETFIVPPRWGFLKIITDEGIVGWGEPCLEGRTHTVHTCVDELMEYLIGKDPRDIEDHWNVLYRSSFYRGGPIMMSALAGIDQALWDIKGKALNTPVYQLLGGKCRDRIRVYSWIGGDRPDDVARMAKERQEAGFTAIKMNGTEELNFIDDYSKVDSVLARVQAIRDVVGKDFGIGIDFHGRVHKAMAKILLKELAVFNPMFVEEPVLAEHFDAIHEIARYGAIPIATGERMFSRWEFKHLLQRGGVDILQPDVSHCGGISELRKIATMAEAYDVAIAPHCPLGPIALASSLHIDTVCLNAVIQEQSIGIHYNQENDVLDYMNNKEVYDFKDGYCEILTEAGLGIDINESFMKLQNGKDVHWHNPIWRNKDGSFAEW</sequence>
<dbReference type="InterPro" id="IPR036849">
    <property type="entry name" value="Enolase-like_C_sf"/>
</dbReference>
<evidence type="ECO:0000256" key="1">
    <source>
        <dbReference type="ARBA" id="ARBA00022723"/>
    </source>
</evidence>
<dbReference type="Proteomes" id="UP000030539">
    <property type="component" value="Unassembled WGS sequence"/>
</dbReference>
<keyword evidence="2" id="KW-0460">Magnesium</keyword>
<dbReference type="AlphaFoldDB" id="A0A0A2XX35"/>
<keyword evidence="3" id="KW-0456">Lyase</keyword>
<evidence type="ECO:0000256" key="2">
    <source>
        <dbReference type="ARBA" id="ARBA00022842"/>
    </source>
</evidence>
<dbReference type="InterPro" id="IPR029017">
    <property type="entry name" value="Enolase-like_N"/>
</dbReference>
<dbReference type="SUPFAM" id="SSF54826">
    <property type="entry name" value="Enolase N-terminal domain-like"/>
    <property type="match status" value="1"/>
</dbReference>
<dbReference type="NCBIfam" id="NF010624">
    <property type="entry name" value="PRK14017.1"/>
    <property type="match status" value="1"/>
</dbReference>
<dbReference type="GO" id="GO:0009063">
    <property type="term" value="P:amino acid catabolic process"/>
    <property type="evidence" value="ECO:0007669"/>
    <property type="project" value="InterPro"/>
</dbReference>
<dbReference type="eggNOG" id="COG4948">
    <property type="taxonomic scope" value="Bacteria"/>
</dbReference>
<dbReference type="InterPro" id="IPR034593">
    <property type="entry name" value="DgoD-like"/>
</dbReference>
<evidence type="ECO:0000313" key="6">
    <source>
        <dbReference type="Proteomes" id="UP000030539"/>
    </source>
</evidence>
<evidence type="ECO:0000259" key="4">
    <source>
        <dbReference type="SMART" id="SM00922"/>
    </source>
</evidence>
<dbReference type="EMBL" id="JPXX01000021">
    <property type="protein sequence ID" value="KGQ36991.1"/>
    <property type="molecule type" value="Genomic_DNA"/>
</dbReference>
<feature type="domain" description="Mandelate racemase/muconate lactonizing enzyme C-terminal" evidence="4">
    <location>
        <begin position="125"/>
        <end position="230"/>
    </location>
</feature>
<dbReference type="Pfam" id="PF13378">
    <property type="entry name" value="MR_MLE_C"/>
    <property type="match status" value="1"/>
</dbReference>